<dbReference type="InterPro" id="IPR029044">
    <property type="entry name" value="Nucleotide-diphossugar_trans"/>
</dbReference>
<dbReference type="Pfam" id="PF09837">
    <property type="entry name" value="DUF2064"/>
    <property type="match status" value="1"/>
</dbReference>
<evidence type="ECO:0000313" key="2">
    <source>
        <dbReference type="Proteomes" id="UP000184036"/>
    </source>
</evidence>
<dbReference type="STRING" id="271157.SAMN05444396_10514"/>
<name>A0A1M5HCN7_9FLAO</name>
<dbReference type="PANTHER" id="PTHR36529">
    <property type="entry name" value="SLL1095 PROTEIN"/>
    <property type="match status" value="1"/>
</dbReference>
<accession>A0A1M5HCN7</accession>
<gene>
    <name evidence="1" type="ORF">SAMN05444396_10514</name>
</gene>
<keyword evidence="2" id="KW-1185">Reference proteome</keyword>
<sequence>MNLGKKSTSRTAILLFAQSENVEGIAKPIIACAKQNVFLWKKMNENVIKIIQKTKLSYFISTEKNQVGASFGEKITNAIQNIFEQGFEKVIVVGNDCIELKMHHLLQAEQDLRINSLVLGADYAGGAYLIGVTKSTFNATSFQNIPWQTKYLFTALQAIYKEESTAYLPYLNDCNNAFDFKKAAYELSFSDNFRKFLLSFLILLKVKNLTEIKFTSTDYQAINFNKGSPFPF</sequence>
<evidence type="ECO:0008006" key="3">
    <source>
        <dbReference type="Google" id="ProtNLM"/>
    </source>
</evidence>
<dbReference type="Proteomes" id="UP000184036">
    <property type="component" value="Unassembled WGS sequence"/>
</dbReference>
<dbReference type="PANTHER" id="PTHR36529:SF1">
    <property type="entry name" value="GLYCOSYLTRANSFERASE"/>
    <property type="match status" value="1"/>
</dbReference>
<evidence type="ECO:0000313" key="1">
    <source>
        <dbReference type="EMBL" id="SHG13697.1"/>
    </source>
</evidence>
<dbReference type="SUPFAM" id="SSF53448">
    <property type="entry name" value="Nucleotide-diphospho-sugar transferases"/>
    <property type="match status" value="1"/>
</dbReference>
<dbReference type="InterPro" id="IPR018641">
    <property type="entry name" value="Trfase_1_rSAM/seldom-assoc"/>
</dbReference>
<dbReference type="RefSeq" id="WP_072990681.1">
    <property type="nucleotide sequence ID" value="NZ_FQWE01000005.1"/>
</dbReference>
<reference evidence="2" key="1">
    <citation type="submission" date="2016-11" db="EMBL/GenBank/DDBJ databases">
        <authorList>
            <person name="Varghese N."/>
            <person name="Submissions S."/>
        </authorList>
    </citation>
    <scope>NUCLEOTIDE SEQUENCE [LARGE SCALE GENOMIC DNA]</scope>
    <source>
        <strain evidence="2">DSM 19741</strain>
    </source>
</reference>
<organism evidence="1 2">
    <name type="scientific">Flavobacterium segetis</name>
    <dbReference type="NCBI Taxonomy" id="271157"/>
    <lineage>
        <taxon>Bacteria</taxon>
        <taxon>Pseudomonadati</taxon>
        <taxon>Bacteroidota</taxon>
        <taxon>Flavobacteriia</taxon>
        <taxon>Flavobacteriales</taxon>
        <taxon>Flavobacteriaceae</taxon>
        <taxon>Flavobacterium</taxon>
    </lineage>
</organism>
<protein>
    <recommendedName>
        <fullName evidence="3">DUF2064 domain-containing protein</fullName>
    </recommendedName>
</protein>
<dbReference type="AlphaFoldDB" id="A0A1M5HCN7"/>
<proteinExistence type="predicted"/>
<dbReference type="EMBL" id="FQWE01000005">
    <property type="protein sequence ID" value="SHG13697.1"/>
    <property type="molecule type" value="Genomic_DNA"/>
</dbReference>
<dbReference type="OrthoDB" id="9798250at2"/>
<dbReference type="Gene3D" id="3.90.550.10">
    <property type="entry name" value="Spore Coat Polysaccharide Biosynthesis Protein SpsA, Chain A"/>
    <property type="match status" value="1"/>
</dbReference>